<evidence type="ECO:0000256" key="3">
    <source>
        <dbReference type="ARBA" id="ARBA00023295"/>
    </source>
</evidence>
<dbReference type="GO" id="GO:0004553">
    <property type="term" value="F:hydrolase activity, hydrolyzing O-glycosyl compounds"/>
    <property type="evidence" value="ECO:0007669"/>
    <property type="project" value="InterPro"/>
</dbReference>
<evidence type="ECO:0000256" key="1">
    <source>
        <dbReference type="ARBA" id="ARBA00007806"/>
    </source>
</evidence>
<evidence type="ECO:0000256" key="4">
    <source>
        <dbReference type="RuleBase" id="RU361185"/>
    </source>
</evidence>
<dbReference type="InterPro" id="IPR000322">
    <property type="entry name" value="Glyco_hydro_31_TIM"/>
</dbReference>
<feature type="domain" description="Glycoside hydrolase family 31 TIM barrel" evidence="5">
    <location>
        <begin position="164"/>
        <end position="497"/>
    </location>
</feature>
<dbReference type="SUPFAM" id="SSF51445">
    <property type="entry name" value="(Trans)glycosidases"/>
    <property type="match status" value="1"/>
</dbReference>
<evidence type="ECO:0000259" key="6">
    <source>
        <dbReference type="Pfam" id="PF13802"/>
    </source>
</evidence>
<evidence type="ECO:0000313" key="9">
    <source>
        <dbReference type="Proteomes" id="UP000646844"/>
    </source>
</evidence>
<dbReference type="CDD" id="cd14752">
    <property type="entry name" value="GH31_N"/>
    <property type="match status" value="1"/>
</dbReference>
<dbReference type="Gene3D" id="2.60.40.1180">
    <property type="entry name" value="Golgi alpha-mannosidase II"/>
    <property type="match status" value="1"/>
</dbReference>
<comment type="caution">
    <text evidence="8">The sequence shown here is derived from an EMBL/GenBank/DDBJ whole genome shotgun (WGS) entry which is preliminary data.</text>
</comment>
<dbReference type="EMBL" id="DUJO01000059">
    <property type="protein sequence ID" value="HII75323.1"/>
    <property type="molecule type" value="Genomic_DNA"/>
</dbReference>
<dbReference type="Gene3D" id="3.20.20.80">
    <property type="entry name" value="Glycosidases"/>
    <property type="match status" value="1"/>
</dbReference>
<keyword evidence="2 4" id="KW-0378">Hydrolase</keyword>
<dbReference type="OMA" id="QGVDCFK"/>
<dbReference type="PANTHER" id="PTHR22762">
    <property type="entry name" value="ALPHA-GLUCOSIDASE"/>
    <property type="match status" value="1"/>
</dbReference>
<dbReference type="SUPFAM" id="SSF51011">
    <property type="entry name" value="Glycosyl hydrolase domain"/>
    <property type="match status" value="1"/>
</dbReference>
<feature type="domain" description="Glycosyl hydrolase family 31 C-terminal" evidence="7">
    <location>
        <begin position="505"/>
        <end position="586"/>
    </location>
</feature>
<dbReference type="AlphaFoldDB" id="A0A832TMC2"/>
<dbReference type="GO" id="GO:0005975">
    <property type="term" value="P:carbohydrate metabolic process"/>
    <property type="evidence" value="ECO:0007669"/>
    <property type="project" value="InterPro"/>
</dbReference>
<dbReference type="Pfam" id="PF01055">
    <property type="entry name" value="Glyco_hydro_31_2nd"/>
    <property type="match status" value="1"/>
</dbReference>
<dbReference type="InterPro" id="IPR017853">
    <property type="entry name" value="GH"/>
</dbReference>
<dbReference type="Pfam" id="PF13802">
    <property type="entry name" value="Gal_mutarotas_2"/>
    <property type="match status" value="1"/>
</dbReference>
<evidence type="ECO:0000259" key="7">
    <source>
        <dbReference type="Pfam" id="PF21365"/>
    </source>
</evidence>
<dbReference type="NCBIfam" id="NF040948">
    <property type="entry name" value="alpha_gluc_MalA"/>
    <property type="match status" value="1"/>
</dbReference>
<dbReference type="InterPro" id="IPR053497">
    <property type="entry name" value="GH31_Enzymes"/>
</dbReference>
<dbReference type="InterPro" id="IPR030458">
    <property type="entry name" value="Glyco_hydro_31_AS"/>
</dbReference>
<proteinExistence type="inferred from homology"/>
<dbReference type="Pfam" id="PF21365">
    <property type="entry name" value="Glyco_hydro_31_3rd"/>
    <property type="match status" value="1"/>
</dbReference>
<comment type="similarity">
    <text evidence="1 4">Belongs to the glycosyl hydrolase 31 family.</text>
</comment>
<dbReference type="PANTHER" id="PTHR22762:SF120">
    <property type="entry name" value="HETEROGLYCAN GLUCOSIDASE 1"/>
    <property type="match status" value="1"/>
</dbReference>
<dbReference type="PROSITE" id="PS00129">
    <property type="entry name" value="GLYCOSYL_HYDROL_F31_1"/>
    <property type="match status" value="1"/>
</dbReference>
<dbReference type="InterPro" id="IPR013780">
    <property type="entry name" value="Glyco_hydro_b"/>
</dbReference>
<dbReference type="InterPro" id="IPR048395">
    <property type="entry name" value="Glyco_hydro_31_C"/>
</dbReference>
<organism evidence="8 9">
    <name type="scientific">Sulfurisphaera tokodaii</name>
    <dbReference type="NCBI Taxonomy" id="111955"/>
    <lineage>
        <taxon>Archaea</taxon>
        <taxon>Thermoproteota</taxon>
        <taxon>Thermoprotei</taxon>
        <taxon>Sulfolobales</taxon>
        <taxon>Sulfolobaceae</taxon>
        <taxon>Sulfurisphaera</taxon>
    </lineage>
</organism>
<reference evidence="8" key="1">
    <citation type="journal article" date="2020" name="bioRxiv">
        <title>A rank-normalized archaeal taxonomy based on genome phylogeny resolves widespread incomplete and uneven classifications.</title>
        <authorList>
            <person name="Rinke C."/>
            <person name="Chuvochina M."/>
            <person name="Mussig A.J."/>
            <person name="Chaumeil P.-A."/>
            <person name="Waite D.W."/>
            <person name="Whitman W.B."/>
            <person name="Parks D.H."/>
            <person name="Hugenholtz P."/>
        </authorList>
    </citation>
    <scope>NUCLEOTIDE SEQUENCE</scope>
    <source>
        <strain evidence="8">UBA8838</strain>
    </source>
</reference>
<feature type="domain" description="Glycoside hydrolase family 31 N-terminal" evidence="6">
    <location>
        <begin position="42"/>
        <end position="122"/>
    </location>
</feature>
<name>A0A832TMC2_9CREN</name>
<keyword evidence="3 4" id="KW-0326">Glycosidase</keyword>
<dbReference type="RefSeq" id="WP_010980614.1">
    <property type="nucleotide sequence ID" value="NZ_BAABQO010000015.1"/>
</dbReference>
<dbReference type="SUPFAM" id="SSF74650">
    <property type="entry name" value="Galactose mutarotase-like"/>
    <property type="match status" value="1"/>
</dbReference>
<accession>A0A832TMC2</accession>
<dbReference type="CDD" id="cd06604">
    <property type="entry name" value="GH31_glucosidase_II_MalA"/>
    <property type="match status" value="1"/>
</dbReference>
<gene>
    <name evidence="8" type="ORF">HA332_13385</name>
</gene>
<dbReference type="SMR" id="A0A832TMC2"/>
<evidence type="ECO:0000259" key="5">
    <source>
        <dbReference type="Pfam" id="PF01055"/>
    </source>
</evidence>
<dbReference type="InterPro" id="IPR011013">
    <property type="entry name" value="Gal_mutarotase_sf_dom"/>
</dbReference>
<dbReference type="Proteomes" id="UP000646844">
    <property type="component" value="Unassembled WGS sequence"/>
</dbReference>
<dbReference type="Gene3D" id="2.60.40.1760">
    <property type="entry name" value="glycosyl hydrolase (family 31)"/>
    <property type="match status" value="1"/>
</dbReference>
<dbReference type="InterPro" id="IPR025887">
    <property type="entry name" value="Glyco_hydro_31_N_dom"/>
</dbReference>
<evidence type="ECO:0000313" key="8">
    <source>
        <dbReference type="EMBL" id="HII75323.1"/>
    </source>
</evidence>
<sequence>MIEVEERNGIYRIRVNNPIPPVEFNFQGERVDKIPEGLKIIEGENSVVVEKKLELEEHIVGLGEKATELDRKRFRYVMYNVDAGAYKRFQDPLYANIPFFISIYKGKATGYFVNSASKVIIDVGFTHYSKVIITIPHKDVEIYVFEGPTPEKVIEKYTDVTGKPYLPPKWAFGYLISRFSYFPQDEIVKLLDLMKEFKVTGIFLDIDYMDSYKLFTWDKEKFPDVKKFIEEVHGRGVKIITIVDHSIKADQNYDVFLSGLGKYCETDKGELFVGKLWPGNSVYPDFFREETRKWWSELISKWLSQGIDGIWLDMNEPTDFSQYKEGGDRLLLAFPKNVIHYHKGKKVYHELVRNAYPYYEAMATYEGFKNKEEVFILTRGGYAGIQKFAGIWTGDNTPSWDDLKLQLQLILGLSISGIAYIGIDIGGFQGRGFEKIDNSLELLVKYFEIAMFFPMFRTHKGKDGIDTEPTFLPDYYKERVKRVIETRYNFLSYIYSLAIEAHETGHPIIRPLFYEFPDDENTYRIDDEYLVGKHVLYAPIIEKSDKRIVYLPRKSKWMEFWNQEISEGWVNSKSNLPIYIREGSLIQLDDGDIVSFGDGEIKGKAARKEKKITFNSPTYVRNIISEFGIVKVDKVITQISL</sequence>
<dbReference type="GO" id="GO:0030246">
    <property type="term" value="F:carbohydrate binding"/>
    <property type="evidence" value="ECO:0007669"/>
    <property type="project" value="InterPro"/>
</dbReference>
<protein>
    <submittedName>
        <fullName evidence="8">Glycoside hydrolase family 31 protein</fullName>
    </submittedName>
</protein>
<dbReference type="GeneID" id="1460612"/>
<evidence type="ECO:0000256" key="2">
    <source>
        <dbReference type="ARBA" id="ARBA00022801"/>
    </source>
</evidence>